<gene>
    <name evidence="13 16" type="primary">ilvD</name>
    <name evidence="16" type="ORF">KIH79_11965</name>
</gene>
<dbReference type="GO" id="GO:0004160">
    <property type="term" value="F:dihydroxy-acid dehydratase activity"/>
    <property type="evidence" value="ECO:0007669"/>
    <property type="project" value="UniProtKB-EC"/>
</dbReference>
<evidence type="ECO:0000313" key="17">
    <source>
        <dbReference type="Proteomes" id="UP000700815"/>
    </source>
</evidence>
<comment type="subunit">
    <text evidence="13">Homodimer.</text>
</comment>
<keyword evidence="17" id="KW-1185">Reference proteome</keyword>
<feature type="binding site" evidence="13">
    <location>
        <position position="81"/>
    </location>
    <ligand>
        <name>Mg(2+)</name>
        <dbReference type="ChEBI" id="CHEBI:18420"/>
    </ligand>
</feature>
<evidence type="ECO:0000313" key="16">
    <source>
        <dbReference type="EMBL" id="MBW3093623.1"/>
    </source>
</evidence>
<keyword evidence="8 13" id="KW-0100">Branched-chain amino acid biosynthesis</keyword>
<dbReference type="Proteomes" id="UP000700815">
    <property type="component" value="Unassembled WGS sequence"/>
</dbReference>
<keyword evidence="13 16" id="KW-0456">Lyase</keyword>
<dbReference type="PROSITE" id="PS00886">
    <property type="entry name" value="ILVD_EDD_1"/>
    <property type="match status" value="1"/>
</dbReference>
<protein>
    <recommendedName>
        <fullName evidence="12 13">Dihydroxy-acid dehydratase</fullName>
        <shortName evidence="13">DAD</shortName>
        <ecNumber evidence="12 13">4.2.1.9</ecNumber>
    </recommendedName>
</protein>
<evidence type="ECO:0000259" key="14">
    <source>
        <dbReference type="Pfam" id="PF00920"/>
    </source>
</evidence>
<evidence type="ECO:0000256" key="12">
    <source>
        <dbReference type="ARBA" id="ARBA00029490"/>
    </source>
</evidence>
<keyword evidence="7 13" id="KW-0411">Iron-sulfur</keyword>
<dbReference type="InterPro" id="IPR056740">
    <property type="entry name" value="ILV_EDD_C"/>
</dbReference>
<comment type="caution">
    <text evidence="16">The sequence shown here is derived from an EMBL/GenBank/DDBJ whole genome shotgun (WGS) entry which is preliminary data.</text>
</comment>
<feature type="binding site" description="via carbamate group" evidence="13">
    <location>
        <position position="124"/>
    </location>
    <ligand>
        <name>Mg(2+)</name>
        <dbReference type="ChEBI" id="CHEBI:18420"/>
    </ligand>
</feature>
<comment type="similarity">
    <text evidence="13">Belongs to the IlvD/Edd family.</text>
</comment>
<keyword evidence="4 13" id="KW-0479">Metal-binding</keyword>
<evidence type="ECO:0000256" key="5">
    <source>
        <dbReference type="ARBA" id="ARBA00022842"/>
    </source>
</evidence>
<feature type="binding site" evidence="13">
    <location>
        <position position="493"/>
    </location>
    <ligand>
        <name>Mg(2+)</name>
        <dbReference type="ChEBI" id="CHEBI:18420"/>
    </ligand>
</feature>
<feature type="domain" description="Dihydroxy-acid/6-phosphogluconate dehydratase N-terminal" evidence="14">
    <location>
        <begin position="34"/>
        <end position="358"/>
    </location>
</feature>
<dbReference type="PANTHER" id="PTHR43661:SF3">
    <property type="entry name" value="D-XYLONATE DEHYDRATASE YAGF-RELATED"/>
    <property type="match status" value="1"/>
</dbReference>
<evidence type="ECO:0000256" key="2">
    <source>
        <dbReference type="ARBA" id="ARBA00022605"/>
    </source>
</evidence>
<dbReference type="Pfam" id="PF00920">
    <property type="entry name" value="ILVD_EDD_N"/>
    <property type="match status" value="1"/>
</dbReference>
<feature type="domain" description="Dihydroxy-acid/6-phosphogluconate dehydratase C-terminal" evidence="15">
    <location>
        <begin position="411"/>
        <end position="606"/>
    </location>
</feature>
<evidence type="ECO:0000259" key="15">
    <source>
        <dbReference type="Pfam" id="PF24877"/>
    </source>
</evidence>
<dbReference type="RefSeq" id="WP_219059588.1">
    <property type="nucleotide sequence ID" value="NZ_JAHBBH010000056.1"/>
</dbReference>
<evidence type="ECO:0000256" key="6">
    <source>
        <dbReference type="ARBA" id="ARBA00023004"/>
    </source>
</evidence>
<dbReference type="EMBL" id="JAHBBH010000056">
    <property type="protein sequence ID" value="MBW3093623.1"/>
    <property type="molecule type" value="Genomic_DNA"/>
</dbReference>
<evidence type="ECO:0000256" key="1">
    <source>
        <dbReference type="ARBA" id="ARBA00001946"/>
    </source>
</evidence>
<dbReference type="InterPro" id="IPR004404">
    <property type="entry name" value="DihydroxyA_deHydtase"/>
</dbReference>
<evidence type="ECO:0000256" key="3">
    <source>
        <dbReference type="ARBA" id="ARBA00022714"/>
    </source>
</evidence>
<comment type="pathway">
    <text evidence="10 13">Amino-acid biosynthesis; L-valine biosynthesis; L-valine from pyruvate: step 3/4.</text>
</comment>
<proteinExistence type="inferred from homology"/>
<dbReference type="NCBIfam" id="TIGR00110">
    <property type="entry name" value="ilvD"/>
    <property type="match status" value="1"/>
</dbReference>
<feature type="active site" description="Proton acceptor" evidence="13">
    <location>
        <position position="519"/>
    </location>
</feature>
<organism evidence="16 17">
    <name type="scientific">Bifidobacterium miconis</name>
    <dbReference type="NCBI Taxonomy" id="2834435"/>
    <lineage>
        <taxon>Bacteria</taxon>
        <taxon>Bacillati</taxon>
        <taxon>Actinomycetota</taxon>
        <taxon>Actinomycetes</taxon>
        <taxon>Bifidobacteriales</taxon>
        <taxon>Bifidobacteriaceae</taxon>
        <taxon>Bifidobacterium</taxon>
    </lineage>
</organism>
<reference evidence="16 17" key="1">
    <citation type="submission" date="2021-05" db="EMBL/GenBank/DDBJ databases">
        <title>Phylogenetic classification of ten novel species belonging to the genus Bifidobacterium comprising B. colchicus sp. nov., B. abeli sp. nov., B. bicoloris sp. nov., B. guerezis sp. nov., B. rosaliae sp. nov., B. santillanensis sp. nov., B. argentati sp. nov., B. amazzoni sp. nov., B. pluviali sp. nov., and B. pinnaculum sp. nov.</title>
        <authorList>
            <person name="Lugli G.A."/>
            <person name="Ruiz Garcia L."/>
            <person name="Margolles A."/>
            <person name="Ventura M."/>
        </authorList>
    </citation>
    <scope>NUCLEOTIDE SEQUENCE [LARGE SCALE GENOMIC DNA]</scope>
    <source>
        <strain evidence="16 17">82T10</strain>
    </source>
</reference>
<evidence type="ECO:0000256" key="11">
    <source>
        <dbReference type="ARBA" id="ARBA00029437"/>
    </source>
</evidence>
<evidence type="ECO:0000256" key="13">
    <source>
        <dbReference type="HAMAP-Rule" id="MF_00012"/>
    </source>
</evidence>
<dbReference type="InterPro" id="IPR020558">
    <property type="entry name" value="DiOHA_6PGluconate_deHydtase_CS"/>
</dbReference>
<comment type="pathway">
    <text evidence="11 13">Amino-acid biosynthesis; L-isoleucine biosynthesis; L-isoleucine from 2-oxobutanoate: step 3/4.</text>
</comment>
<dbReference type="InterPro" id="IPR000581">
    <property type="entry name" value="ILV_EDD_N"/>
</dbReference>
<keyword evidence="6 13" id="KW-0408">Iron</keyword>
<evidence type="ECO:0000256" key="8">
    <source>
        <dbReference type="ARBA" id="ARBA00023304"/>
    </source>
</evidence>
<evidence type="ECO:0000256" key="9">
    <source>
        <dbReference type="ARBA" id="ARBA00029304"/>
    </source>
</evidence>
<evidence type="ECO:0000256" key="4">
    <source>
        <dbReference type="ARBA" id="ARBA00022723"/>
    </source>
</evidence>
<feature type="binding site" evidence="13">
    <location>
        <position position="123"/>
    </location>
    <ligand>
        <name>Mg(2+)</name>
        <dbReference type="ChEBI" id="CHEBI:18420"/>
    </ligand>
</feature>
<dbReference type="NCBIfam" id="NF009103">
    <property type="entry name" value="PRK12448.1"/>
    <property type="match status" value="1"/>
</dbReference>
<comment type="cofactor">
    <cofactor evidence="13">
        <name>[2Fe-2S] cluster</name>
        <dbReference type="ChEBI" id="CHEBI:190135"/>
    </cofactor>
    <text evidence="13">Binds 1 [2Fe-2S] cluster per subunit. This cluster acts as a Lewis acid cofactor.</text>
</comment>
<keyword evidence="2 13" id="KW-0028">Amino-acid biosynthesis</keyword>
<comment type="cofactor">
    <cofactor evidence="1 13">
        <name>Mg(2+)</name>
        <dbReference type="ChEBI" id="CHEBI:18420"/>
    </cofactor>
</comment>
<evidence type="ECO:0000256" key="7">
    <source>
        <dbReference type="ARBA" id="ARBA00023014"/>
    </source>
</evidence>
<keyword evidence="5 13" id="KW-0460">Magnesium</keyword>
<dbReference type="HAMAP" id="MF_00012">
    <property type="entry name" value="IlvD"/>
    <property type="match status" value="1"/>
</dbReference>
<accession>A0ABS6WHT8</accession>
<dbReference type="PANTHER" id="PTHR43661">
    <property type="entry name" value="D-XYLONATE DEHYDRATASE"/>
    <property type="match status" value="1"/>
</dbReference>
<comment type="catalytic activity">
    <reaction evidence="13">
        <text>(2R,3R)-2,3-dihydroxy-3-methylpentanoate = (S)-3-methyl-2-oxopentanoate + H2O</text>
        <dbReference type="Rhea" id="RHEA:27694"/>
        <dbReference type="ChEBI" id="CHEBI:15377"/>
        <dbReference type="ChEBI" id="CHEBI:35146"/>
        <dbReference type="ChEBI" id="CHEBI:49258"/>
        <dbReference type="EC" id="4.2.1.9"/>
    </reaction>
</comment>
<dbReference type="PROSITE" id="PS00887">
    <property type="entry name" value="ILVD_EDD_2"/>
    <property type="match status" value="1"/>
</dbReference>
<evidence type="ECO:0000256" key="10">
    <source>
        <dbReference type="ARBA" id="ARBA00029436"/>
    </source>
</evidence>
<comment type="caution">
    <text evidence="13">Lacks conserved residue(s) required for the propagation of feature annotation.</text>
</comment>
<comment type="catalytic activity">
    <reaction evidence="9">
        <text>(2R)-2,3-dihydroxy-3-methylbutanoate = 3-methyl-2-oxobutanoate + H2O</text>
        <dbReference type="Rhea" id="RHEA:24809"/>
        <dbReference type="ChEBI" id="CHEBI:11851"/>
        <dbReference type="ChEBI" id="CHEBI:15377"/>
        <dbReference type="ChEBI" id="CHEBI:49072"/>
        <dbReference type="EC" id="4.2.1.9"/>
    </reaction>
    <physiologicalReaction direction="left-to-right" evidence="9">
        <dbReference type="Rhea" id="RHEA:24810"/>
    </physiologicalReaction>
</comment>
<dbReference type="Pfam" id="PF24877">
    <property type="entry name" value="ILV_EDD_C"/>
    <property type="match status" value="1"/>
</dbReference>
<keyword evidence="3 13" id="KW-0001">2Fe-2S</keyword>
<comment type="function">
    <text evidence="13">Functions in the biosynthesis of branched-chain amino acids. Catalyzes the dehydration of (2R,3R)-2,3-dihydroxy-3-methylpentanoate (2,3-dihydroxy-3-methylvalerate) into 2-oxo-3-methylpentanoate (2-oxo-3-methylvalerate) and of (2R)-2,3-dihydroxy-3-methylbutanoate (2,3-dihydroxyisovalerate) into 2-oxo-3-methylbutanoate (2-oxoisovalerate), the penultimate precursor to L-isoleucine and L-valine, respectively.</text>
</comment>
<feature type="modified residue" description="N6-carboxylysine" evidence="13">
    <location>
        <position position="124"/>
    </location>
</feature>
<sequence length="620" mass="66595">MAEMRSAKLMNGRVFAGARALYRAAGVDGKDFGKPIVAIANSFDEFLPGHVHLNKVGRIVSEAIKEAGGIPREFNTMAVDDGIAMGHTGMLYSLPSRDIIADTVEYQVNAHCADALICIPNCDKVVPGMLMAALRLNIPTIFVSGGPMEAGTTVLADGTVKKNTDLISVMYASADDNISEEDLLNYEKTVCPTCGSCAGMFTANSMNCLTEAIGLALPGNGTILASHGFRKELFRKAAREIVHIANRYYKEDDDSVLPRSIATKHAFENAMTMDVAMGGSTNTVLHILAMAQSADVDFTLDDIERISHTVPCICKASPSGKWEISDVHRAGGITGILGELDRAGKLHRDVHSVDYPSLEAKLDDWDIMRPTCTEEAKTMYHAAPGHIISPEPWTHETLFDSLDTDRVNGAIHDIDHPEIHEGGLAVLRGNLAPDGCVVKTAGVPQEIWKFRGPALVVESQEQAIEVILNDTLKPGMALVIRYEGPKGGPGMQEMLYPTSFVKGKGIGKQVAMLTDGRYSGGSSGLAIGHIAPEAANKGPIALIKNGDIINIDIENRSVNVELTDEQLAERRAELEAGDGYVAHRDRKVSQALKAYAAFARSADKGATRDPELINKLSGLA</sequence>
<dbReference type="EC" id="4.2.1.9" evidence="12 13"/>
<name>A0ABS6WHT8_9BIFI</name>